<dbReference type="EMBL" id="CP063458">
    <property type="protein sequence ID" value="QOV87364.1"/>
    <property type="molecule type" value="Genomic_DNA"/>
</dbReference>
<sequence length="339" mass="36422">MQQPLQNAIVEPPVEDRGLVSALVGDGRPLLSFVGLALVLSGGFALFLVATGHFLPHDEQFLGMTADQLCDLHGCKVVHFMYHDRGAFGGSLISVGILYLWLVAVPLRRGDAWAWWTMLASGSVGFVSFLTYLGYGYLDTWHGTATLVLLPCYVWGMGRTRRALVVPRRLDHQPDTDRATPSGWSSRFGVGRACLLLTAVALVAAGIVIMVVGMTSVFVPQDLAFMGLEPADLHAINPRLVPLIAHDRAGFGGGLCATGVTVFLCVWNGRPSRSLWQALLVSGVIGFGTAIGVHPMVGYLDVVHLAPAVIASALFLAGLCLTYPRMVCSQRVREWGQVG</sequence>
<feature type="transmembrane region" description="Helical" evidence="1">
    <location>
        <begin position="303"/>
        <end position="323"/>
    </location>
</feature>
<gene>
    <name evidence="2" type="ORF">IPV69_13800</name>
</gene>
<feature type="transmembrane region" description="Helical" evidence="1">
    <location>
        <begin position="114"/>
        <end position="135"/>
    </location>
</feature>
<evidence type="ECO:0000313" key="3">
    <source>
        <dbReference type="Proteomes" id="UP000593765"/>
    </source>
</evidence>
<evidence type="ECO:0000256" key="1">
    <source>
        <dbReference type="SAM" id="Phobius"/>
    </source>
</evidence>
<name>A0A7M2WQ29_9BACT</name>
<accession>A0A7M2WQ29</accession>
<keyword evidence="3" id="KW-1185">Reference proteome</keyword>
<keyword evidence="1" id="KW-0472">Membrane</keyword>
<evidence type="ECO:0000313" key="2">
    <source>
        <dbReference type="EMBL" id="QOV87364.1"/>
    </source>
</evidence>
<keyword evidence="1" id="KW-1133">Transmembrane helix</keyword>
<feature type="transmembrane region" description="Helical" evidence="1">
    <location>
        <begin position="141"/>
        <end position="158"/>
    </location>
</feature>
<organism evidence="2 3">
    <name type="scientific">Humisphaera borealis</name>
    <dbReference type="NCBI Taxonomy" id="2807512"/>
    <lineage>
        <taxon>Bacteria</taxon>
        <taxon>Pseudomonadati</taxon>
        <taxon>Planctomycetota</taxon>
        <taxon>Phycisphaerae</taxon>
        <taxon>Tepidisphaerales</taxon>
        <taxon>Tepidisphaeraceae</taxon>
        <taxon>Humisphaera</taxon>
    </lineage>
</organism>
<dbReference type="KEGG" id="hbs:IPV69_13800"/>
<keyword evidence="1" id="KW-0812">Transmembrane</keyword>
<dbReference type="Proteomes" id="UP000593765">
    <property type="component" value="Chromosome"/>
</dbReference>
<dbReference type="RefSeq" id="WP_206290265.1">
    <property type="nucleotide sequence ID" value="NZ_CP063458.1"/>
</dbReference>
<feature type="transmembrane region" description="Helical" evidence="1">
    <location>
        <begin position="279"/>
        <end position="297"/>
    </location>
</feature>
<feature type="transmembrane region" description="Helical" evidence="1">
    <location>
        <begin position="249"/>
        <end position="267"/>
    </location>
</feature>
<proteinExistence type="predicted"/>
<feature type="transmembrane region" description="Helical" evidence="1">
    <location>
        <begin position="87"/>
        <end position="107"/>
    </location>
</feature>
<dbReference type="AlphaFoldDB" id="A0A7M2WQ29"/>
<feature type="transmembrane region" description="Helical" evidence="1">
    <location>
        <begin position="194"/>
        <end position="219"/>
    </location>
</feature>
<evidence type="ECO:0008006" key="4">
    <source>
        <dbReference type="Google" id="ProtNLM"/>
    </source>
</evidence>
<feature type="transmembrane region" description="Helical" evidence="1">
    <location>
        <begin position="30"/>
        <end position="55"/>
    </location>
</feature>
<reference evidence="2 3" key="1">
    <citation type="submission" date="2020-10" db="EMBL/GenBank/DDBJ databases">
        <title>Wide distribution of Phycisphaera-like planctomycetes from WD2101 soil group in peatlands and genome analysis of the first cultivated representative.</title>
        <authorList>
            <person name="Dedysh S.N."/>
            <person name="Beletsky A.V."/>
            <person name="Ivanova A."/>
            <person name="Kulichevskaya I.S."/>
            <person name="Suzina N.E."/>
            <person name="Philippov D.A."/>
            <person name="Rakitin A.L."/>
            <person name="Mardanov A.V."/>
            <person name="Ravin N.V."/>
        </authorList>
    </citation>
    <scope>NUCLEOTIDE SEQUENCE [LARGE SCALE GENOMIC DNA]</scope>
    <source>
        <strain evidence="2 3">M1803</strain>
    </source>
</reference>
<protein>
    <recommendedName>
        <fullName evidence="4">DUF998 domain-containing protein</fullName>
    </recommendedName>
</protein>